<evidence type="ECO:0008006" key="3">
    <source>
        <dbReference type="Google" id="ProtNLM"/>
    </source>
</evidence>
<dbReference type="PATRIC" id="fig|1229493.5.peg.5809"/>
<dbReference type="EMBL" id="JPRD01000008">
    <property type="protein sequence ID" value="KIF54297.1"/>
    <property type="molecule type" value="Genomic_DNA"/>
</dbReference>
<gene>
    <name evidence="1" type="ORF">H735_04420</name>
</gene>
<reference evidence="1 2" key="1">
    <citation type="submission" date="2014-07" db="EMBL/GenBank/DDBJ databases">
        <title>Unique and conserved regions in Vibrio harveyi and related species in comparison with the shrimp pathogen Vibrio harveyi CAIM 1792.</title>
        <authorList>
            <person name="Espinoza-Valles I."/>
            <person name="Vora G."/>
            <person name="Leekitcharoenphon P."/>
            <person name="Ussery D."/>
            <person name="Hoj L."/>
            <person name="Gomez-Gil B."/>
        </authorList>
    </citation>
    <scope>NUCLEOTIDE SEQUENCE [LARGE SCALE GENOMIC DNA]</scope>
    <source>
        <strain evidence="2">CAIM 1854 / LMG 25443</strain>
    </source>
</reference>
<comment type="caution">
    <text evidence="1">The sequence shown here is derived from an EMBL/GenBank/DDBJ whole genome shotgun (WGS) entry which is preliminary data.</text>
</comment>
<dbReference type="AlphaFoldDB" id="A0A0C1WD64"/>
<accession>A0A0C1WD64</accession>
<dbReference type="Proteomes" id="UP000031586">
    <property type="component" value="Unassembled WGS sequence"/>
</dbReference>
<dbReference type="RefSeq" id="WP_020197482.1">
    <property type="nucleotide sequence ID" value="NZ_BAOH01000121.1"/>
</dbReference>
<sequence>MNTVKQQKYYDAIQRILNGKPSNPELKDLANKGKLKLNNYSVEREAGMSVGSLRRHPDIKAAIKKATITKSKDDLIKNTEAAEPELIQHYEQELTKERSKRIKSNKLKRQYQGEIERVTVAMKEQLSHHQNMMFAIFDLIPEDKRQGMFNDALHAVEEEQNKNGLSPIKVIK</sequence>
<name>A0A0C1WD64_9VIBR</name>
<evidence type="ECO:0000313" key="2">
    <source>
        <dbReference type="Proteomes" id="UP000031586"/>
    </source>
</evidence>
<organism evidence="1 2">
    <name type="scientific">Vibrio owensii CAIM 1854 = LMG 25443</name>
    <dbReference type="NCBI Taxonomy" id="1229493"/>
    <lineage>
        <taxon>Bacteria</taxon>
        <taxon>Pseudomonadati</taxon>
        <taxon>Pseudomonadota</taxon>
        <taxon>Gammaproteobacteria</taxon>
        <taxon>Vibrionales</taxon>
        <taxon>Vibrionaceae</taxon>
        <taxon>Vibrio</taxon>
    </lineage>
</organism>
<protein>
    <recommendedName>
        <fullName evidence="3">Bacterioferritin comigratory protein</fullName>
    </recommendedName>
</protein>
<evidence type="ECO:0000313" key="1">
    <source>
        <dbReference type="EMBL" id="KIF54297.1"/>
    </source>
</evidence>
<proteinExistence type="predicted"/>